<evidence type="ECO:0000256" key="8">
    <source>
        <dbReference type="ARBA" id="ARBA00023303"/>
    </source>
</evidence>
<proteinExistence type="inferred from homology"/>
<feature type="compositionally biased region" description="Basic and acidic residues" evidence="9">
    <location>
        <begin position="330"/>
        <end position="355"/>
    </location>
</feature>
<keyword evidence="3" id="KW-0813">Transport</keyword>
<feature type="region of interest" description="Disordered" evidence="9">
    <location>
        <begin position="314"/>
        <end position="355"/>
    </location>
</feature>
<dbReference type="Pfam" id="PF07885">
    <property type="entry name" value="Ion_trans_2"/>
    <property type="match status" value="2"/>
</dbReference>
<comment type="subcellular location">
    <subcellularLocation>
        <location evidence="1">Membrane</location>
        <topology evidence="1">Multi-pass membrane protein</topology>
    </subcellularLocation>
</comment>
<dbReference type="GO" id="GO:0022841">
    <property type="term" value="F:potassium ion leak channel activity"/>
    <property type="evidence" value="ECO:0007669"/>
    <property type="project" value="TreeGrafter"/>
</dbReference>
<dbReference type="SUPFAM" id="SSF81324">
    <property type="entry name" value="Voltage-gated potassium channels"/>
    <property type="match status" value="2"/>
</dbReference>
<dbReference type="PRINTS" id="PR01333">
    <property type="entry name" value="2POREKCHANEL"/>
</dbReference>
<keyword evidence="5 10" id="KW-1133">Transmembrane helix</keyword>
<feature type="domain" description="Potassium channel" evidence="11">
    <location>
        <begin position="173"/>
        <end position="253"/>
    </location>
</feature>
<keyword evidence="4 10" id="KW-0812">Transmembrane</keyword>
<evidence type="ECO:0000256" key="9">
    <source>
        <dbReference type="SAM" id="MobiDB-lite"/>
    </source>
</evidence>
<organism evidence="13">
    <name type="scientific">Tetraselmis sp. GSL018</name>
    <dbReference type="NCBI Taxonomy" id="582737"/>
    <lineage>
        <taxon>Eukaryota</taxon>
        <taxon>Viridiplantae</taxon>
        <taxon>Chlorophyta</taxon>
        <taxon>core chlorophytes</taxon>
        <taxon>Chlorodendrophyceae</taxon>
        <taxon>Chlorodendrales</taxon>
        <taxon>Chlorodendraceae</taxon>
        <taxon>Tetraselmis</taxon>
    </lineage>
</organism>
<dbReference type="GO" id="GO:0030322">
    <property type="term" value="P:stabilization of membrane potential"/>
    <property type="evidence" value="ECO:0007669"/>
    <property type="project" value="TreeGrafter"/>
</dbReference>
<evidence type="ECO:0000313" key="13">
    <source>
        <dbReference type="EMBL" id="JAC69203.1"/>
    </source>
</evidence>
<evidence type="ECO:0000256" key="10">
    <source>
        <dbReference type="SAM" id="Phobius"/>
    </source>
</evidence>
<dbReference type="GO" id="GO:0015271">
    <property type="term" value="F:outward rectifier potassium channel activity"/>
    <property type="evidence" value="ECO:0007669"/>
    <property type="project" value="TreeGrafter"/>
</dbReference>
<protein>
    <recommendedName>
        <fullName evidence="11">Potassium channel domain-containing protein</fullName>
    </recommendedName>
</protein>
<evidence type="ECO:0000256" key="5">
    <source>
        <dbReference type="ARBA" id="ARBA00022989"/>
    </source>
</evidence>
<feature type="domain" description="Potassium channel" evidence="11">
    <location>
        <begin position="86"/>
        <end position="138"/>
    </location>
</feature>
<feature type="transmembrane region" description="Helical" evidence="10">
    <location>
        <begin position="116"/>
        <end position="137"/>
    </location>
</feature>
<evidence type="ECO:0000259" key="11">
    <source>
        <dbReference type="Pfam" id="PF07885"/>
    </source>
</evidence>
<gene>
    <name evidence="12" type="ORF">TSPGSL018_23420</name>
    <name evidence="13" type="ORF">TSPGSL018_6933</name>
</gene>
<feature type="transmembrane region" description="Helical" evidence="10">
    <location>
        <begin position="224"/>
        <end position="245"/>
    </location>
</feature>
<dbReference type="PANTHER" id="PTHR11003:SF345">
    <property type="entry name" value="TWIK FAMILY OF POTASSIUM CHANNELS PROTEIN 18"/>
    <property type="match status" value="1"/>
</dbReference>
<feature type="transmembrane region" description="Helical" evidence="10">
    <location>
        <begin position="158"/>
        <end position="179"/>
    </location>
</feature>
<keyword evidence="7 10" id="KW-0472">Membrane</keyword>
<feature type="transmembrane region" description="Helical" evidence="10">
    <location>
        <begin position="40"/>
        <end position="61"/>
    </location>
</feature>
<sequence length="355" mass="38677">MAGNAAARTSWLVALKAVGTGPLNNLQPPTPNWAKLRRQMIASVVNLVLFSLLSGTCLAFIEGNELSEAAEVLIEESLVPHNNTYLRWLASIYIITTTVTTVGYGDLVPLTSGGKWFVMASCTLGFVIDIVCILRVSELINACMATFARRMYSEKSPSWFNPACLLALLIGLALLNATGWMMLSRLNAPEFHWSFTDACWFSWATFTTVGFGDFSPASSRRLNLPLLLSYLLITILGLAIMTSFIESVVEFVTDIRAAKEAAKLAGAALQKSRDTVKGGLEKALSHAPVRQQSFFRQGAARVLACCGHGNRVRPDVRRGASETDGAPPDVECKREFRPMARDVEAKLHTSDGVKS</sequence>
<keyword evidence="8" id="KW-0407">Ion channel</keyword>
<comment type="similarity">
    <text evidence="2">Belongs to the two pore domain potassium channel (TC 1.A.1.7) family.</text>
</comment>
<evidence type="ECO:0000256" key="2">
    <source>
        <dbReference type="ARBA" id="ARBA00010159"/>
    </source>
</evidence>
<dbReference type="PANTHER" id="PTHR11003">
    <property type="entry name" value="POTASSIUM CHANNEL, SUBFAMILY K"/>
    <property type="match status" value="1"/>
</dbReference>
<name>A0A061RB68_9CHLO</name>
<dbReference type="AlphaFoldDB" id="A0A061RB68"/>
<evidence type="ECO:0000256" key="1">
    <source>
        <dbReference type="ARBA" id="ARBA00004141"/>
    </source>
</evidence>
<dbReference type="InterPro" id="IPR013099">
    <property type="entry name" value="K_chnl_dom"/>
</dbReference>
<evidence type="ECO:0000313" key="12">
    <source>
        <dbReference type="EMBL" id="JAC62419.1"/>
    </source>
</evidence>
<evidence type="ECO:0000256" key="6">
    <source>
        <dbReference type="ARBA" id="ARBA00023065"/>
    </source>
</evidence>
<evidence type="ECO:0000256" key="4">
    <source>
        <dbReference type="ARBA" id="ARBA00022692"/>
    </source>
</evidence>
<dbReference type="GO" id="GO:0005886">
    <property type="term" value="C:plasma membrane"/>
    <property type="evidence" value="ECO:0007669"/>
    <property type="project" value="TreeGrafter"/>
</dbReference>
<dbReference type="InterPro" id="IPR003280">
    <property type="entry name" value="2pore_dom_K_chnl"/>
</dbReference>
<accession>A0A061RB68</accession>
<dbReference type="EMBL" id="GBEZ01024582">
    <property type="protein sequence ID" value="JAC62419.1"/>
    <property type="molecule type" value="Transcribed_RNA"/>
</dbReference>
<dbReference type="Gene3D" id="1.10.287.70">
    <property type="match status" value="2"/>
</dbReference>
<keyword evidence="6" id="KW-0406">Ion transport</keyword>
<dbReference type="GO" id="GO:0005774">
    <property type="term" value="C:vacuolar membrane"/>
    <property type="evidence" value="ECO:0007669"/>
    <property type="project" value="UniProtKB-ARBA"/>
</dbReference>
<reference evidence="13" key="1">
    <citation type="submission" date="2014-05" db="EMBL/GenBank/DDBJ databases">
        <title>The transcriptome of the halophilic microalga Tetraselmis sp. GSL018 isolated from the Great Salt Lake, Utah.</title>
        <authorList>
            <person name="Jinkerson R.E."/>
            <person name="D'Adamo S."/>
            <person name="Posewitz M.C."/>
        </authorList>
    </citation>
    <scope>NUCLEOTIDE SEQUENCE</scope>
    <source>
        <strain evidence="13">GSL018</strain>
    </source>
</reference>
<evidence type="ECO:0000256" key="7">
    <source>
        <dbReference type="ARBA" id="ARBA00023136"/>
    </source>
</evidence>
<evidence type="ECO:0000256" key="3">
    <source>
        <dbReference type="ARBA" id="ARBA00022448"/>
    </source>
</evidence>
<dbReference type="EMBL" id="GBEZ01017105">
    <property type="protein sequence ID" value="JAC69203.1"/>
    <property type="molecule type" value="Transcribed_RNA"/>
</dbReference>